<evidence type="ECO:0000259" key="5">
    <source>
        <dbReference type="PROSITE" id="PS50280"/>
    </source>
</evidence>
<dbReference type="Gene3D" id="2.170.270.10">
    <property type="entry name" value="SET domain"/>
    <property type="match status" value="1"/>
</dbReference>
<keyword evidence="3" id="KW-0862">Zinc</keyword>
<keyword evidence="2" id="KW-0863">Zinc-finger</keyword>
<dbReference type="CDD" id="cd20071">
    <property type="entry name" value="SET_SMYD"/>
    <property type="match status" value="1"/>
</dbReference>
<accession>A0A8H7BL45</accession>
<dbReference type="Proteomes" id="UP000605846">
    <property type="component" value="Unassembled WGS sequence"/>
</dbReference>
<dbReference type="InterPro" id="IPR002893">
    <property type="entry name" value="Znf_MYND"/>
</dbReference>
<evidence type="ECO:0000313" key="7">
    <source>
        <dbReference type="Proteomes" id="UP000605846"/>
    </source>
</evidence>
<dbReference type="InterPro" id="IPR046341">
    <property type="entry name" value="SET_dom_sf"/>
</dbReference>
<evidence type="ECO:0000256" key="1">
    <source>
        <dbReference type="ARBA" id="ARBA00022723"/>
    </source>
</evidence>
<dbReference type="Pfam" id="PF01753">
    <property type="entry name" value="zf-MYND"/>
    <property type="match status" value="1"/>
</dbReference>
<dbReference type="PANTHER" id="PTHR12197:SF282">
    <property type="entry name" value="SET DOMAIN-CONTAINING PROTEIN"/>
    <property type="match status" value="1"/>
</dbReference>
<evidence type="ECO:0000256" key="3">
    <source>
        <dbReference type="ARBA" id="ARBA00022833"/>
    </source>
</evidence>
<evidence type="ECO:0000256" key="4">
    <source>
        <dbReference type="SAM" id="MobiDB-lite"/>
    </source>
</evidence>
<comment type="caution">
    <text evidence="6">The sequence shown here is derived from an EMBL/GenBank/DDBJ whole genome shotgun (WGS) entry which is preliminary data.</text>
</comment>
<dbReference type="Gene3D" id="1.10.220.160">
    <property type="match status" value="1"/>
</dbReference>
<sequence>MVTVEAEAQKKLSHHKLDNTDSAEINPEGSKRNKKKKPKKKDAPQVDPYYEHALGKYPVSLRSTKTKGRHAVAMNDLNEGITVCLERATAFVVRTDYMDQQCHVCLKTLTTKLMCSDCRKAYYCSKTCLEQDDLHTLVCSTLAQVHTIGRSTDTDPDLLSLMTLLLARRARENEKESNTTDNFGPTPFWCINDLISHREKASGDFIRVLTEASQRLLSEMPESMHLPVEDMVTLACRINANAHGLGDSLARNTDVALGLFPVGAMFFNHACNPNCSFVGLPDGQLAFRTIRPVRRDEELTVSYIDLYAPRDERRIDLLQSKHFWCKCKRCTTPMNASVDRLLHGVLCTQCKKDVYVIPPASMEEIVQGQKKTDNKWQCAGCEHVANPESVRQILEQAQSSYTSGMTAIRRERNYRRARQNLEPLAKLTTSNLHPQNAVRLNACIPLMNCLRHENDLKGAVDINKTIIDLLENYANQQLPRNTPEISDFWQNLGELCNALAGQYQAASRTALEKRWRKDARDAFAEAAKVRSVVYGPEHPKTKLVASHVSDDQM</sequence>
<dbReference type="PROSITE" id="PS50280">
    <property type="entry name" value="SET"/>
    <property type="match status" value="1"/>
</dbReference>
<dbReference type="EMBL" id="JABAYA010000258">
    <property type="protein sequence ID" value="KAF7721507.1"/>
    <property type="molecule type" value="Genomic_DNA"/>
</dbReference>
<dbReference type="SUPFAM" id="SSF144232">
    <property type="entry name" value="HIT/MYND zinc finger-like"/>
    <property type="match status" value="1"/>
</dbReference>
<evidence type="ECO:0000313" key="6">
    <source>
        <dbReference type="EMBL" id="KAF7721507.1"/>
    </source>
</evidence>
<reference evidence="6" key="1">
    <citation type="submission" date="2020-01" db="EMBL/GenBank/DDBJ databases">
        <title>Genome Sequencing of Three Apophysomyces-Like Fungal Strains Confirms a Novel Fungal Genus in the Mucoromycota with divergent Burkholderia-like Endosymbiotic Bacteria.</title>
        <authorList>
            <person name="Stajich J.E."/>
            <person name="Macias A.M."/>
            <person name="Carter-House D."/>
            <person name="Lovett B."/>
            <person name="Kasson L.R."/>
            <person name="Berry K."/>
            <person name="Grigoriev I."/>
            <person name="Chang Y."/>
            <person name="Spatafora J."/>
            <person name="Kasson M.T."/>
        </authorList>
    </citation>
    <scope>NUCLEOTIDE SEQUENCE</scope>
    <source>
        <strain evidence="6">NRRL A-21654</strain>
    </source>
</reference>
<dbReference type="OrthoDB" id="265717at2759"/>
<organism evidence="6 7">
    <name type="scientific">Apophysomyces ossiformis</name>
    <dbReference type="NCBI Taxonomy" id="679940"/>
    <lineage>
        <taxon>Eukaryota</taxon>
        <taxon>Fungi</taxon>
        <taxon>Fungi incertae sedis</taxon>
        <taxon>Mucoromycota</taxon>
        <taxon>Mucoromycotina</taxon>
        <taxon>Mucoromycetes</taxon>
        <taxon>Mucorales</taxon>
        <taxon>Mucorineae</taxon>
        <taxon>Mucoraceae</taxon>
        <taxon>Apophysomyces</taxon>
    </lineage>
</organism>
<dbReference type="Pfam" id="PF00856">
    <property type="entry name" value="SET"/>
    <property type="match status" value="1"/>
</dbReference>
<dbReference type="PANTHER" id="PTHR12197">
    <property type="entry name" value="HISTONE-LYSINE N-METHYLTRANSFERASE SMYD"/>
    <property type="match status" value="1"/>
</dbReference>
<protein>
    <recommendedName>
        <fullName evidence="5">SET domain-containing protein</fullName>
    </recommendedName>
</protein>
<feature type="domain" description="SET" evidence="5">
    <location>
        <begin position="57"/>
        <end position="304"/>
    </location>
</feature>
<keyword evidence="7" id="KW-1185">Reference proteome</keyword>
<proteinExistence type="predicted"/>
<feature type="region of interest" description="Disordered" evidence="4">
    <location>
        <begin position="1"/>
        <end position="47"/>
    </location>
</feature>
<gene>
    <name evidence="6" type="ORF">EC973_004532</name>
</gene>
<dbReference type="InterPro" id="IPR050869">
    <property type="entry name" value="H3K4_H4K5_MeTrfase"/>
</dbReference>
<dbReference type="Gene3D" id="6.10.140.2220">
    <property type="match status" value="1"/>
</dbReference>
<dbReference type="PROSITE" id="PS01360">
    <property type="entry name" value="ZF_MYND_1"/>
    <property type="match status" value="1"/>
</dbReference>
<keyword evidence="1" id="KW-0479">Metal-binding</keyword>
<evidence type="ECO:0000256" key="2">
    <source>
        <dbReference type="ARBA" id="ARBA00022771"/>
    </source>
</evidence>
<feature type="compositionally biased region" description="Basic and acidic residues" evidence="4">
    <location>
        <begin position="7"/>
        <end position="19"/>
    </location>
</feature>
<dbReference type="InterPro" id="IPR011990">
    <property type="entry name" value="TPR-like_helical_dom_sf"/>
</dbReference>
<dbReference type="AlphaFoldDB" id="A0A8H7BL45"/>
<name>A0A8H7BL45_9FUNG</name>
<dbReference type="Gene3D" id="1.25.40.10">
    <property type="entry name" value="Tetratricopeptide repeat domain"/>
    <property type="match status" value="1"/>
</dbReference>
<dbReference type="GO" id="GO:0008270">
    <property type="term" value="F:zinc ion binding"/>
    <property type="evidence" value="ECO:0007669"/>
    <property type="project" value="UniProtKB-KW"/>
</dbReference>
<dbReference type="InterPro" id="IPR001214">
    <property type="entry name" value="SET_dom"/>
</dbReference>
<dbReference type="SUPFAM" id="SSF82199">
    <property type="entry name" value="SET domain"/>
    <property type="match status" value="1"/>
</dbReference>